<dbReference type="Proteomes" id="UP000004030">
    <property type="component" value="Unassembled WGS sequence"/>
</dbReference>
<proteinExistence type="predicted"/>
<keyword evidence="3" id="KW-1185">Reference proteome</keyword>
<gene>
    <name evidence="2" type="ORF">NSU_1947</name>
</gene>
<dbReference type="EMBL" id="AGFM01000028">
    <property type="protein sequence ID" value="EHJ61011.1"/>
    <property type="molecule type" value="Genomic_DNA"/>
</dbReference>
<dbReference type="PATRIC" id="fig|1088721.3.peg.1925"/>
<organism evidence="2 3">
    <name type="scientific">Novosphingobium pentaromativorans US6-1</name>
    <dbReference type="NCBI Taxonomy" id="1088721"/>
    <lineage>
        <taxon>Bacteria</taxon>
        <taxon>Pseudomonadati</taxon>
        <taxon>Pseudomonadota</taxon>
        <taxon>Alphaproteobacteria</taxon>
        <taxon>Sphingomonadales</taxon>
        <taxon>Sphingomonadaceae</taxon>
        <taxon>Novosphingobium</taxon>
    </lineage>
</organism>
<dbReference type="eggNOG" id="COG5323">
    <property type="taxonomic scope" value="Bacteria"/>
</dbReference>
<feature type="region of interest" description="Disordered" evidence="1">
    <location>
        <begin position="139"/>
        <end position="159"/>
    </location>
</feature>
<sequence length="217" mass="24660">MRRSERLAWLLSLPLRERRRRVRELSEAEQAEFLTHWRLWARPGQLPPAGDWRTWLVMAGRGFGKTRAGAEWVRSIAESDPAARIALVGATLPEVRAVMVEGESGLLAISPPCRAPGFEPSLRRLIWPSGAQALLYSAGEPESLRGPQHSHVFRTGRERDPRQRGLCADRCRCALYYSRGKPGAARKSCRRRQLAGQRRFPRRMGRTRTRDCLNAGR</sequence>
<dbReference type="Pfam" id="PF03237">
    <property type="entry name" value="Terminase_6N"/>
    <property type="match status" value="1"/>
</dbReference>
<name>G6EC76_9SPHN</name>
<protein>
    <submittedName>
        <fullName evidence="2">Uncharacterized protein</fullName>
    </submittedName>
</protein>
<evidence type="ECO:0000256" key="1">
    <source>
        <dbReference type="SAM" id="MobiDB-lite"/>
    </source>
</evidence>
<accession>G6EC76</accession>
<dbReference type="AlphaFoldDB" id="G6EC76"/>
<feature type="compositionally biased region" description="Basic residues" evidence="1">
    <location>
        <begin position="197"/>
        <end position="207"/>
    </location>
</feature>
<feature type="region of interest" description="Disordered" evidence="1">
    <location>
        <begin position="197"/>
        <end position="217"/>
    </location>
</feature>
<reference evidence="2 3" key="1">
    <citation type="journal article" date="2012" name="J. Bacteriol.">
        <title>Genome sequence of benzo(a)pyrene-degrading bacterium Novosphingobium pentaromativorans US6-1.</title>
        <authorList>
            <person name="Luo Y.R."/>
            <person name="Kang S.G."/>
            <person name="Kim S.J."/>
            <person name="Kim M.R."/>
            <person name="Li N."/>
            <person name="Lee J.H."/>
            <person name="Kwon K.K."/>
        </authorList>
    </citation>
    <scope>NUCLEOTIDE SEQUENCE [LARGE SCALE GENOMIC DNA]</scope>
    <source>
        <strain evidence="2 3">US6-1</strain>
    </source>
</reference>
<evidence type="ECO:0000313" key="2">
    <source>
        <dbReference type="EMBL" id="EHJ61011.1"/>
    </source>
</evidence>
<comment type="caution">
    <text evidence="2">The sequence shown here is derived from an EMBL/GenBank/DDBJ whole genome shotgun (WGS) entry which is preliminary data.</text>
</comment>
<evidence type="ECO:0000313" key="3">
    <source>
        <dbReference type="Proteomes" id="UP000004030"/>
    </source>
</evidence>